<dbReference type="AlphaFoldDB" id="A0A7U3ZIL4"/>
<proteinExistence type="predicted"/>
<gene>
    <name evidence="1" type="ordered locus">Runsl_1451</name>
</gene>
<reference evidence="2" key="1">
    <citation type="submission" date="2011-06" db="EMBL/GenBank/DDBJ databases">
        <title>The complete genome of chromosome of Runella slithyformis DSM 19594.</title>
        <authorList>
            <consortium name="US DOE Joint Genome Institute (JGI-PGF)"/>
            <person name="Lucas S."/>
            <person name="Han J."/>
            <person name="Lapidus A."/>
            <person name="Bruce D."/>
            <person name="Goodwin L."/>
            <person name="Pitluck S."/>
            <person name="Peters L."/>
            <person name="Kyrpides N."/>
            <person name="Mavromatis K."/>
            <person name="Ivanova N."/>
            <person name="Ovchinnikova G."/>
            <person name="Zhang X."/>
            <person name="Misra M."/>
            <person name="Detter J.C."/>
            <person name="Tapia R."/>
            <person name="Han C."/>
            <person name="Land M."/>
            <person name="Hauser L."/>
            <person name="Markowitz V."/>
            <person name="Cheng J.-F."/>
            <person name="Hugenholtz P."/>
            <person name="Woyke T."/>
            <person name="Wu D."/>
            <person name="Tindall B."/>
            <person name="Faehrich R."/>
            <person name="Brambilla E."/>
            <person name="Klenk H.-P."/>
            <person name="Eisen J.A."/>
        </authorList>
    </citation>
    <scope>NUCLEOTIDE SEQUENCE [LARGE SCALE GENOMIC DNA]</scope>
    <source>
        <strain evidence="2">ATCC 29530 / DSM 19594 / LMG 11500 / NCIMB 11436 / LSU 4</strain>
    </source>
</reference>
<sequence length="76" mass="8665">MLIKIDDTNLYVYTLNVKTLQIFNFYPKKNAAGKKNLPAAFQFRENAFSGHFSHGDNGHGLSVRFSDIGFKKTAYF</sequence>
<reference evidence="1 2" key="2">
    <citation type="journal article" date="2012" name="Stand. Genomic Sci.">
        <title>Complete genome sequence of the aquatic bacterium Runella slithyformis type strain (LSU 4(T)).</title>
        <authorList>
            <person name="Copeland A."/>
            <person name="Zhang X."/>
            <person name="Misra M."/>
            <person name="Lapidus A."/>
            <person name="Nolan M."/>
            <person name="Lucas S."/>
            <person name="Deshpande S."/>
            <person name="Cheng J.F."/>
            <person name="Tapia R."/>
            <person name="Goodwin L.A."/>
            <person name="Pitluck S."/>
            <person name="Liolios K."/>
            <person name="Pagani I."/>
            <person name="Ivanova N."/>
            <person name="Mikhailova N."/>
            <person name="Pati A."/>
            <person name="Chen A."/>
            <person name="Palaniappan K."/>
            <person name="Land M."/>
            <person name="Hauser L."/>
            <person name="Pan C."/>
            <person name="Jeffries C.D."/>
            <person name="Detter J.C."/>
            <person name="Brambilla E.M."/>
            <person name="Rohde M."/>
            <person name="Djao O.D."/>
            <person name="Goker M."/>
            <person name="Sikorski J."/>
            <person name="Tindall B.J."/>
            <person name="Woyke T."/>
            <person name="Bristow J."/>
            <person name="Eisen J.A."/>
            <person name="Markowitz V."/>
            <person name="Hugenholtz P."/>
            <person name="Kyrpides N.C."/>
            <person name="Klenk H.P."/>
            <person name="Mavromatis K."/>
        </authorList>
    </citation>
    <scope>NUCLEOTIDE SEQUENCE [LARGE SCALE GENOMIC DNA]</scope>
    <source>
        <strain evidence="2">ATCC 29530 / DSM 19594 / LMG 11500 / NCIMB 11436 / LSU 4</strain>
    </source>
</reference>
<dbReference type="EMBL" id="CP002859">
    <property type="protein sequence ID" value="AEI47877.1"/>
    <property type="molecule type" value="Genomic_DNA"/>
</dbReference>
<keyword evidence="2" id="KW-1185">Reference proteome</keyword>
<protein>
    <submittedName>
        <fullName evidence="1">Uncharacterized protein</fullName>
    </submittedName>
</protein>
<name>A0A7U3ZIL4_RUNSL</name>
<organism evidence="1 2">
    <name type="scientific">Runella slithyformis (strain ATCC 29530 / DSM 19594 / LMG 11500 / NCIMB 11436 / LSU 4)</name>
    <dbReference type="NCBI Taxonomy" id="761193"/>
    <lineage>
        <taxon>Bacteria</taxon>
        <taxon>Pseudomonadati</taxon>
        <taxon>Bacteroidota</taxon>
        <taxon>Cytophagia</taxon>
        <taxon>Cytophagales</taxon>
        <taxon>Spirosomataceae</taxon>
        <taxon>Runella</taxon>
    </lineage>
</organism>
<accession>A0A7U3ZIL4</accession>
<evidence type="ECO:0000313" key="2">
    <source>
        <dbReference type="Proteomes" id="UP000000493"/>
    </source>
</evidence>
<dbReference type="Proteomes" id="UP000000493">
    <property type="component" value="Chromosome"/>
</dbReference>
<dbReference type="KEGG" id="rsi:Runsl_1451"/>
<evidence type="ECO:0000313" key="1">
    <source>
        <dbReference type="EMBL" id="AEI47877.1"/>
    </source>
</evidence>